<accession>A0ABD5RTH5</accession>
<dbReference type="AlphaFoldDB" id="A0ABD5RTH5"/>
<proteinExistence type="inferred from homology"/>
<dbReference type="NCBIfam" id="TIGR00004">
    <property type="entry name" value="Rid family detoxifying hydrolase"/>
    <property type="match status" value="1"/>
</dbReference>
<dbReference type="FunFam" id="3.30.1330.40:FF:000001">
    <property type="entry name" value="L-PSP family endoribonuclease"/>
    <property type="match status" value="1"/>
</dbReference>
<reference evidence="2 3" key="1">
    <citation type="journal article" date="2019" name="Int. J. Syst. Evol. Microbiol.">
        <title>The Global Catalogue of Microorganisms (GCM) 10K type strain sequencing project: providing services to taxonomists for standard genome sequencing and annotation.</title>
        <authorList>
            <consortium name="The Broad Institute Genomics Platform"/>
            <consortium name="The Broad Institute Genome Sequencing Center for Infectious Disease"/>
            <person name="Wu L."/>
            <person name="Ma J."/>
        </authorList>
    </citation>
    <scope>NUCLEOTIDE SEQUENCE [LARGE SCALE GENOMIC DNA]</scope>
    <source>
        <strain evidence="2 3">CGMCC 1.12543</strain>
    </source>
</reference>
<protein>
    <submittedName>
        <fullName evidence="2">Rid family detoxifying hydrolase</fullName>
    </submittedName>
</protein>
<dbReference type="PANTHER" id="PTHR11803">
    <property type="entry name" value="2-IMINOBUTANOATE/2-IMINOPROPANOATE DEAMINASE RIDA"/>
    <property type="match status" value="1"/>
</dbReference>
<dbReference type="PANTHER" id="PTHR11803:SF58">
    <property type="entry name" value="PROTEIN HMF1-RELATED"/>
    <property type="match status" value="1"/>
</dbReference>
<comment type="similarity">
    <text evidence="1">Belongs to the RutC family.</text>
</comment>
<name>A0ABD5RTH5_9EURY</name>
<sequence>MEEVSTDQAPSAIGPYSQAIKEDGRVYVSGQGPVDPETDKIASDNIGEQTAQTLENIAAILDAAGTSLDDVVKSKVFVTDMDDYEAVNEVYAEYMSEPYPARAAVEVSRLPIEIGVEIEVIASLK</sequence>
<dbReference type="InterPro" id="IPR006056">
    <property type="entry name" value="RidA"/>
</dbReference>
<dbReference type="SUPFAM" id="SSF55298">
    <property type="entry name" value="YjgF-like"/>
    <property type="match status" value="1"/>
</dbReference>
<organism evidence="2 3">
    <name type="scientific">Halomarina salina</name>
    <dbReference type="NCBI Taxonomy" id="1872699"/>
    <lineage>
        <taxon>Archaea</taxon>
        <taxon>Methanobacteriati</taxon>
        <taxon>Methanobacteriota</taxon>
        <taxon>Stenosarchaea group</taxon>
        <taxon>Halobacteria</taxon>
        <taxon>Halobacteriales</taxon>
        <taxon>Natronomonadaceae</taxon>
        <taxon>Halomarina</taxon>
    </lineage>
</organism>
<dbReference type="InterPro" id="IPR006175">
    <property type="entry name" value="YjgF/YER057c/UK114"/>
</dbReference>
<keyword evidence="3" id="KW-1185">Reference proteome</keyword>
<dbReference type="Pfam" id="PF01042">
    <property type="entry name" value="Ribonuc_L-PSP"/>
    <property type="match status" value="1"/>
</dbReference>
<dbReference type="Gene3D" id="3.30.1330.40">
    <property type="entry name" value="RutC-like"/>
    <property type="match status" value="1"/>
</dbReference>
<dbReference type="CDD" id="cd00448">
    <property type="entry name" value="YjgF_YER057c_UK114_family"/>
    <property type="match status" value="1"/>
</dbReference>
<dbReference type="InterPro" id="IPR019897">
    <property type="entry name" value="RidA_CS"/>
</dbReference>
<dbReference type="RefSeq" id="WP_247417965.1">
    <property type="nucleotide sequence ID" value="NZ_JALLGW010000001.1"/>
</dbReference>
<evidence type="ECO:0000313" key="2">
    <source>
        <dbReference type="EMBL" id="MFC5973435.1"/>
    </source>
</evidence>
<keyword evidence="2" id="KW-0378">Hydrolase</keyword>
<evidence type="ECO:0000313" key="3">
    <source>
        <dbReference type="Proteomes" id="UP001596099"/>
    </source>
</evidence>
<evidence type="ECO:0000256" key="1">
    <source>
        <dbReference type="ARBA" id="ARBA00010552"/>
    </source>
</evidence>
<gene>
    <name evidence="2" type="ORF">ACFPYI_19065</name>
</gene>
<dbReference type="InterPro" id="IPR035959">
    <property type="entry name" value="RutC-like_sf"/>
</dbReference>
<comment type="caution">
    <text evidence="2">The sequence shown here is derived from an EMBL/GenBank/DDBJ whole genome shotgun (WGS) entry which is preliminary data.</text>
</comment>
<dbReference type="Proteomes" id="UP001596099">
    <property type="component" value="Unassembled WGS sequence"/>
</dbReference>
<dbReference type="GO" id="GO:0016787">
    <property type="term" value="F:hydrolase activity"/>
    <property type="evidence" value="ECO:0007669"/>
    <property type="project" value="UniProtKB-KW"/>
</dbReference>
<dbReference type="PROSITE" id="PS01094">
    <property type="entry name" value="UPF0076"/>
    <property type="match status" value="1"/>
</dbReference>
<dbReference type="EMBL" id="JBHSQH010000001">
    <property type="protein sequence ID" value="MFC5973435.1"/>
    <property type="molecule type" value="Genomic_DNA"/>
</dbReference>